<dbReference type="GO" id="GO:0050839">
    <property type="term" value="F:cell adhesion molecule binding"/>
    <property type="evidence" value="ECO:0007669"/>
    <property type="project" value="TreeGrafter"/>
</dbReference>
<dbReference type="PANTHER" id="PTHR44468:SF3">
    <property type="entry name" value="COXSACKIEVIRUS AND ADENOVIRUS RECEPTOR"/>
    <property type="match status" value="1"/>
</dbReference>
<dbReference type="InterPro" id="IPR013783">
    <property type="entry name" value="Ig-like_fold"/>
</dbReference>
<protein>
    <recommendedName>
        <fullName evidence="15">Ig-like domain-containing protein</fullName>
    </recommendedName>
</protein>
<dbReference type="SMART" id="SM00409">
    <property type="entry name" value="IG"/>
    <property type="match status" value="1"/>
</dbReference>
<evidence type="ECO:0000256" key="11">
    <source>
        <dbReference type="ARBA" id="ARBA00023180"/>
    </source>
</evidence>
<dbReference type="InterPro" id="IPR003599">
    <property type="entry name" value="Ig_sub"/>
</dbReference>
<dbReference type="EMBL" id="JAINUG010000056">
    <property type="protein sequence ID" value="KAJ8403822.1"/>
    <property type="molecule type" value="Genomic_DNA"/>
</dbReference>
<dbReference type="Proteomes" id="UP001221898">
    <property type="component" value="Unassembled WGS sequence"/>
</dbReference>
<keyword evidence="7 14" id="KW-1133">Transmembrane helix</keyword>
<evidence type="ECO:0000256" key="1">
    <source>
        <dbReference type="ARBA" id="ARBA00004251"/>
    </source>
</evidence>
<evidence type="ECO:0000256" key="3">
    <source>
        <dbReference type="ARBA" id="ARBA00022692"/>
    </source>
</evidence>
<comment type="caution">
    <text evidence="16">The sequence shown here is derived from an EMBL/GenBank/DDBJ whole genome shotgun (WGS) entry which is preliminary data.</text>
</comment>
<keyword evidence="12" id="KW-0393">Immunoglobulin domain</keyword>
<keyword evidence="11" id="KW-0325">Glycoprotein</keyword>
<feature type="transmembrane region" description="Helical" evidence="14">
    <location>
        <begin position="268"/>
        <end position="291"/>
    </location>
</feature>
<gene>
    <name evidence="16" type="ORF">AAFF_G00346900</name>
</gene>
<feature type="region of interest" description="Disordered" evidence="13">
    <location>
        <begin position="1"/>
        <end position="31"/>
    </location>
</feature>
<dbReference type="SUPFAM" id="SSF48726">
    <property type="entry name" value="Immunoglobulin"/>
    <property type="match status" value="2"/>
</dbReference>
<keyword evidence="2" id="KW-1003">Cell membrane</keyword>
<dbReference type="AlphaFoldDB" id="A0AAD7SKS9"/>
<feature type="domain" description="Ig-like" evidence="15">
    <location>
        <begin position="32"/>
        <end position="134"/>
    </location>
</feature>
<proteinExistence type="predicted"/>
<dbReference type="CDD" id="cd12087">
    <property type="entry name" value="TM_EGFR-like"/>
    <property type="match status" value="1"/>
</dbReference>
<dbReference type="InterPro" id="IPR052307">
    <property type="entry name" value="EJ_Adhesion_Regulator"/>
</dbReference>
<organism evidence="16 17">
    <name type="scientific">Aldrovandia affinis</name>
    <dbReference type="NCBI Taxonomy" id="143900"/>
    <lineage>
        <taxon>Eukaryota</taxon>
        <taxon>Metazoa</taxon>
        <taxon>Chordata</taxon>
        <taxon>Craniata</taxon>
        <taxon>Vertebrata</taxon>
        <taxon>Euteleostomi</taxon>
        <taxon>Actinopterygii</taxon>
        <taxon>Neopterygii</taxon>
        <taxon>Teleostei</taxon>
        <taxon>Notacanthiformes</taxon>
        <taxon>Halosauridae</taxon>
        <taxon>Aldrovandia</taxon>
    </lineage>
</organism>
<dbReference type="PANTHER" id="PTHR44468">
    <property type="entry name" value="COXSACKIEVIRUS AND ADENOVIRUS RECEPTOR-RELATED"/>
    <property type="match status" value="1"/>
</dbReference>
<dbReference type="Gene3D" id="2.60.40.10">
    <property type="entry name" value="Immunoglobulins"/>
    <property type="match status" value="1"/>
</dbReference>
<keyword evidence="10" id="KW-0675">Receptor</keyword>
<keyword evidence="17" id="KW-1185">Reference proteome</keyword>
<comment type="subcellular location">
    <subcellularLocation>
        <location evidence="1">Cell membrane</location>
        <topology evidence="1">Single-pass type I membrane protein</topology>
    </subcellularLocation>
</comment>
<dbReference type="GO" id="GO:0005923">
    <property type="term" value="C:bicellular tight junction"/>
    <property type="evidence" value="ECO:0007669"/>
    <property type="project" value="TreeGrafter"/>
</dbReference>
<evidence type="ECO:0000256" key="9">
    <source>
        <dbReference type="ARBA" id="ARBA00023157"/>
    </source>
</evidence>
<evidence type="ECO:0000256" key="4">
    <source>
        <dbReference type="ARBA" id="ARBA00022729"/>
    </source>
</evidence>
<dbReference type="InterPro" id="IPR007110">
    <property type="entry name" value="Ig-like_dom"/>
</dbReference>
<keyword evidence="9" id="KW-1015">Disulfide bond</keyword>
<keyword evidence="6" id="KW-0130">Cell adhesion</keyword>
<evidence type="ECO:0000256" key="6">
    <source>
        <dbReference type="ARBA" id="ARBA00022889"/>
    </source>
</evidence>
<reference evidence="16" key="1">
    <citation type="journal article" date="2023" name="Science">
        <title>Genome structures resolve the early diversification of teleost fishes.</title>
        <authorList>
            <person name="Parey E."/>
            <person name="Louis A."/>
            <person name="Montfort J."/>
            <person name="Bouchez O."/>
            <person name="Roques C."/>
            <person name="Iampietro C."/>
            <person name="Lluch J."/>
            <person name="Castinel A."/>
            <person name="Donnadieu C."/>
            <person name="Desvignes T."/>
            <person name="Floi Bucao C."/>
            <person name="Jouanno E."/>
            <person name="Wen M."/>
            <person name="Mejri S."/>
            <person name="Dirks R."/>
            <person name="Jansen H."/>
            <person name="Henkel C."/>
            <person name="Chen W.J."/>
            <person name="Zahm M."/>
            <person name="Cabau C."/>
            <person name="Klopp C."/>
            <person name="Thompson A.W."/>
            <person name="Robinson-Rechavi M."/>
            <person name="Braasch I."/>
            <person name="Lecointre G."/>
            <person name="Bobe J."/>
            <person name="Postlethwait J.H."/>
            <person name="Berthelot C."/>
            <person name="Roest Crollius H."/>
            <person name="Guiguen Y."/>
        </authorList>
    </citation>
    <scope>NUCLEOTIDE SEQUENCE</scope>
    <source>
        <strain evidence="16">NC1722</strain>
    </source>
</reference>
<accession>A0AAD7SKS9</accession>
<dbReference type="GO" id="GO:0014704">
    <property type="term" value="C:intercalated disc"/>
    <property type="evidence" value="ECO:0007669"/>
    <property type="project" value="TreeGrafter"/>
</dbReference>
<evidence type="ECO:0000313" key="17">
    <source>
        <dbReference type="Proteomes" id="UP001221898"/>
    </source>
</evidence>
<keyword evidence="8 14" id="KW-0472">Membrane</keyword>
<evidence type="ECO:0000256" key="12">
    <source>
        <dbReference type="ARBA" id="ARBA00023319"/>
    </source>
</evidence>
<name>A0AAD7SKS9_9TELE</name>
<dbReference type="Pfam" id="PF07686">
    <property type="entry name" value="V-set"/>
    <property type="match status" value="1"/>
</dbReference>
<dbReference type="InterPro" id="IPR013106">
    <property type="entry name" value="Ig_V-set"/>
</dbReference>
<evidence type="ECO:0000256" key="8">
    <source>
        <dbReference type="ARBA" id="ARBA00023136"/>
    </source>
</evidence>
<evidence type="ECO:0000256" key="10">
    <source>
        <dbReference type="ARBA" id="ARBA00023170"/>
    </source>
</evidence>
<sequence length="388" mass="41866">MVQEGGGDTCAGGASGLEITSSGPRSIEKASGDSVKLDCEFTLAPEDSGHLDVEWSLMASDSQNLDKVIILYSGGRVYEDYYPAMKGRMHFSSADPKEGDASVNLTRVETTDTGTYQCKVKKAPGIGSRKMFLSVMATVTAAEERQDVRYGRDIFACSAKKKELIQRPSKPQCFKEGPSKEGKDLVLRCLSSEGTNPLQYTWEKTSDGHLLPASALLDSISGTMSILPRVHQSPRAPPAAPPIIPERGHRPIITEHLRITPSPNTAGVIAGAVIGVLLALVLIPIILFCCCRARNKKKYEKEVAYEIKEDAPPPRCRVSMTRSLTSAGSQHSSLCSMSPSNMHEYAPKSQYDKVPTEECHAKLGGPNLSRMGAVPVMIPAQTSDASIV</sequence>
<feature type="compositionally biased region" description="Gly residues" evidence="13">
    <location>
        <begin position="1"/>
        <end position="15"/>
    </location>
</feature>
<evidence type="ECO:0000256" key="7">
    <source>
        <dbReference type="ARBA" id="ARBA00022989"/>
    </source>
</evidence>
<evidence type="ECO:0000256" key="2">
    <source>
        <dbReference type="ARBA" id="ARBA00022475"/>
    </source>
</evidence>
<keyword evidence="3 14" id="KW-0812">Transmembrane</keyword>
<evidence type="ECO:0000256" key="5">
    <source>
        <dbReference type="ARBA" id="ARBA00022737"/>
    </source>
</evidence>
<dbReference type="GO" id="GO:0034109">
    <property type="term" value="P:homotypic cell-cell adhesion"/>
    <property type="evidence" value="ECO:0007669"/>
    <property type="project" value="TreeGrafter"/>
</dbReference>
<dbReference type="GO" id="GO:0016323">
    <property type="term" value="C:basolateral plasma membrane"/>
    <property type="evidence" value="ECO:0007669"/>
    <property type="project" value="TreeGrafter"/>
</dbReference>
<evidence type="ECO:0000256" key="14">
    <source>
        <dbReference type="SAM" id="Phobius"/>
    </source>
</evidence>
<dbReference type="PROSITE" id="PS50835">
    <property type="entry name" value="IG_LIKE"/>
    <property type="match status" value="1"/>
</dbReference>
<evidence type="ECO:0000259" key="15">
    <source>
        <dbReference type="PROSITE" id="PS50835"/>
    </source>
</evidence>
<evidence type="ECO:0000256" key="13">
    <source>
        <dbReference type="SAM" id="MobiDB-lite"/>
    </source>
</evidence>
<dbReference type="InterPro" id="IPR036179">
    <property type="entry name" value="Ig-like_dom_sf"/>
</dbReference>
<keyword evidence="5" id="KW-0677">Repeat</keyword>
<keyword evidence="4" id="KW-0732">Signal</keyword>
<evidence type="ECO:0000313" key="16">
    <source>
        <dbReference type="EMBL" id="KAJ8403822.1"/>
    </source>
</evidence>